<dbReference type="InterPro" id="IPR029045">
    <property type="entry name" value="ClpP/crotonase-like_dom_sf"/>
</dbReference>
<dbReference type="GO" id="GO:0006635">
    <property type="term" value="P:fatty acid beta-oxidation"/>
    <property type="evidence" value="ECO:0007669"/>
    <property type="project" value="TreeGrafter"/>
</dbReference>
<evidence type="ECO:0000313" key="3">
    <source>
        <dbReference type="EMBL" id="MYZ47570.1"/>
    </source>
</evidence>
<comment type="caution">
    <text evidence="3">The sequence shown here is derived from an EMBL/GenBank/DDBJ whole genome shotgun (WGS) entry which is preliminary data.</text>
</comment>
<dbReference type="PANTHER" id="PTHR11941:SF54">
    <property type="entry name" value="ENOYL-COA HYDRATASE, MITOCHONDRIAL"/>
    <property type="match status" value="1"/>
</dbReference>
<proteinExistence type="inferred from homology"/>
<gene>
    <name evidence="3" type="ORF">E4O86_07575</name>
</gene>
<organism evidence="3 4">
    <name type="scientific">Propylenella binzhouense</name>
    <dbReference type="NCBI Taxonomy" id="2555902"/>
    <lineage>
        <taxon>Bacteria</taxon>
        <taxon>Pseudomonadati</taxon>
        <taxon>Pseudomonadota</taxon>
        <taxon>Alphaproteobacteria</taxon>
        <taxon>Hyphomicrobiales</taxon>
        <taxon>Propylenellaceae</taxon>
        <taxon>Propylenella</taxon>
    </lineage>
</organism>
<name>A0A964WT82_9HYPH</name>
<evidence type="ECO:0000313" key="4">
    <source>
        <dbReference type="Proteomes" id="UP000773614"/>
    </source>
</evidence>
<keyword evidence="2" id="KW-0456">Lyase</keyword>
<accession>A0A964WT82</accession>
<dbReference type="Gene3D" id="3.90.226.10">
    <property type="entry name" value="2-enoyl-CoA Hydratase, Chain A, domain 1"/>
    <property type="match status" value="1"/>
</dbReference>
<evidence type="ECO:0000256" key="2">
    <source>
        <dbReference type="ARBA" id="ARBA00023239"/>
    </source>
</evidence>
<dbReference type="OrthoDB" id="9795727at2"/>
<dbReference type="Gene3D" id="1.10.12.10">
    <property type="entry name" value="Lyase 2-enoyl-coa Hydratase, Chain A, domain 2"/>
    <property type="match status" value="1"/>
</dbReference>
<sequence length="262" mass="28061">MPLILEKRGHVGLLTLSRPEARNTLTEAMSSDLVDRLAQCEEDDEIRCILLTGDEAGGAFSAGADIRDPAAHKIDSAAAFIRSVPKRKRHLVATLGGFPKPAVAAVNGYAIGIAAILTLCCDLVVASEKAEWRLPQTGLGIIPAHGGSVRAAQWMGRGNAMRLALGFPIDGQEAFRMGLAQWLVPHAELMPKALEIAGRIAAQPPLATRMVKESIGTGLEMPNAELAGLADAYRFFALEGTEDKQEGHAAWRERRPPEFGGR</sequence>
<dbReference type="CDD" id="cd06558">
    <property type="entry name" value="crotonase-like"/>
    <property type="match status" value="1"/>
</dbReference>
<dbReference type="AlphaFoldDB" id="A0A964WT82"/>
<dbReference type="GO" id="GO:0016829">
    <property type="term" value="F:lyase activity"/>
    <property type="evidence" value="ECO:0007669"/>
    <property type="project" value="UniProtKB-KW"/>
</dbReference>
<dbReference type="PANTHER" id="PTHR11941">
    <property type="entry name" value="ENOYL-COA HYDRATASE-RELATED"/>
    <property type="match status" value="1"/>
</dbReference>
<dbReference type="InterPro" id="IPR014748">
    <property type="entry name" value="Enoyl-CoA_hydra_C"/>
</dbReference>
<dbReference type="Proteomes" id="UP000773614">
    <property type="component" value="Unassembled WGS sequence"/>
</dbReference>
<protein>
    <submittedName>
        <fullName evidence="3">Enoyl-CoA hydratase/isomerase family protein</fullName>
    </submittedName>
</protein>
<dbReference type="Pfam" id="PF00378">
    <property type="entry name" value="ECH_1"/>
    <property type="match status" value="1"/>
</dbReference>
<keyword evidence="4" id="KW-1185">Reference proteome</keyword>
<dbReference type="EMBL" id="SPKJ01000017">
    <property type="protein sequence ID" value="MYZ47570.1"/>
    <property type="molecule type" value="Genomic_DNA"/>
</dbReference>
<comment type="similarity">
    <text evidence="1">Belongs to the enoyl-CoA hydratase/isomerase family.</text>
</comment>
<dbReference type="SUPFAM" id="SSF52096">
    <property type="entry name" value="ClpP/crotonase"/>
    <property type="match status" value="1"/>
</dbReference>
<dbReference type="RefSeq" id="WP_161139918.1">
    <property type="nucleotide sequence ID" value="NZ_SPKJ01000017.1"/>
</dbReference>
<reference evidence="3" key="1">
    <citation type="submission" date="2019-03" db="EMBL/GenBank/DDBJ databases">
        <title>Afifella sp. nov., isolated from activated sludge.</title>
        <authorList>
            <person name="Li Q."/>
            <person name="Liu Y."/>
        </authorList>
    </citation>
    <scope>NUCLEOTIDE SEQUENCE</scope>
    <source>
        <strain evidence="3">L72</strain>
    </source>
</reference>
<evidence type="ECO:0000256" key="1">
    <source>
        <dbReference type="ARBA" id="ARBA00005254"/>
    </source>
</evidence>
<dbReference type="InterPro" id="IPR001753">
    <property type="entry name" value="Enoyl-CoA_hydra/iso"/>
</dbReference>